<gene>
    <name evidence="1" type="ORF">CRP01_37635</name>
</gene>
<comment type="caution">
    <text evidence="1">The sequence shown here is derived from an EMBL/GenBank/DDBJ whole genome shotgun (WGS) entry which is preliminary data.</text>
</comment>
<dbReference type="RefSeq" id="WP_099155258.1">
    <property type="nucleotide sequence ID" value="NZ_PDUD01000056.1"/>
</dbReference>
<keyword evidence="2" id="KW-1185">Reference proteome</keyword>
<dbReference type="AlphaFoldDB" id="A0A2D0MZR9"/>
<accession>A0A2D0MZR9</accession>
<protein>
    <submittedName>
        <fullName evidence="1">Uncharacterized protein</fullName>
    </submittedName>
</protein>
<dbReference type="PROSITE" id="PS51257">
    <property type="entry name" value="PROKAR_LIPOPROTEIN"/>
    <property type="match status" value="1"/>
</dbReference>
<evidence type="ECO:0000313" key="1">
    <source>
        <dbReference type="EMBL" id="PHN01389.1"/>
    </source>
</evidence>
<evidence type="ECO:0000313" key="2">
    <source>
        <dbReference type="Proteomes" id="UP000223913"/>
    </source>
</evidence>
<name>A0A2D0MZR9_FLAN2</name>
<organism evidence="1 2">
    <name type="scientific">Flavilitoribacter nigricans (strain ATCC 23147 / DSM 23189 / NBRC 102662 / NCIMB 1420 / SS-2)</name>
    <name type="common">Lewinella nigricans</name>
    <dbReference type="NCBI Taxonomy" id="1122177"/>
    <lineage>
        <taxon>Bacteria</taxon>
        <taxon>Pseudomonadati</taxon>
        <taxon>Bacteroidota</taxon>
        <taxon>Saprospiria</taxon>
        <taxon>Saprospirales</taxon>
        <taxon>Lewinellaceae</taxon>
        <taxon>Flavilitoribacter</taxon>
    </lineage>
</organism>
<proteinExistence type="predicted"/>
<sequence>MIKTNRLLLLLISHTVLWTSCDCEFNYQFSVINETQTDLSIDFELDTKQRNVIVKPDEELTLAITDGFRCGCINCTGGRINYADSTINYFISDIKIFRMDSVQTTTDFNNEYNWEFESKKKLGVYRARIDESDF</sequence>
<dbReference type="EMBL" id="PDUD01000056">
    <property type="protein sequence ID" value="PHN01389.1"/>
    <property type="molecule type" value="Genomic_DNA"/>
</dbReference>
<dbReference type="Proteomes" id="UP000223913">
    <property type="component" value="Unassembled WGS sequence"/>
</dbReference>
<reference evidence="1 2" key="1">
    <citation type="submission" date="2017-10" db="EMBL/GenBank/DDBJ databases">
        <title>The draft genome sequence of Lewinella nigricans NBRC 102662.</title>
        <authorList>
            <person name="Wang K."/>
        </authorList>
    </citation>
    <scope>NUCLEOTIDE SEQUENCE [LARGE SCALE GENOMIC DNA]</scope>
    <source>
        <strain evidence="1 2">NBRC 102662</strain>
    </source>
</reference>